<organism evidence="13 14">
    <name type="scientific">Marinobacter litoralis</name>
    <dbReference type="NCBI Taxonomy" id="187981"/>
    <lineage>
        <taxon>Bacteria</taxon>
        <taxon>Pseudomonadati</taxon>
        <taxon>Pseudomonadota</taxon>
        <taxon>Gammaproteobacteria</taxon>
        <taxon>Pseudomonadales</taxon>
        <taxon>Marinobacteraceae</taxon>
        <taxon>Marinobacter</taxon>
    </lineage>
</organism>
<dbReference type="SUPFAM" id="SSF54523">
    <property type="entry name" value="Pili subunits"/>
    <property type="match status" value="1"/>
</dbReference>
<evidence type="ECO:0000256" key="6">
    <source>
        <dbReference type="ARBA" id="ARBA00022692"/>
    </source>
</evidence>
<keyword evidence="3" id="KW-1003">Cell membrane</keyword>
<dbReference type="Proteomes" id="UP000265903">
    <property type="component" value="Unassembled WGS sequence"/>
</dbReference>
<dbReference type="NCBIfam" id="TIGR02532">
    <property type="entry name" value="IV_pilin_GFxxxE"/>
    <property type="match status" value="1"/>
</dbReference>
<keyword evidence="14" id="KW-1185">Reference proteome</keyword>
<comment type="caution">
    <text evidence="13">The sequence shown here is derived from an EMBL/GenBank/DDBJ whole genome shotgun (WGS) entry which is preliminary data.</text>
</comment>
<evidence type="ECO:0000256" key="10">
    <source>
        <dbReference type="ARBA" id="ARBA00030775"/>
    </source>
</evidence>
<evidence type="ECO:0000256" key="3">
    <source>
        <dbReference type="ARBA" id="ARBA00022475"/>
    </source>
</evidence>
<evidence type="ECO:0000256" key="7">
    <source>
        <dbReference type="ARBA" id="ARBA00022989"/>
    </source>
</evidence>
<keyword evidence="8 11" id="KW-0472">Membrane</keyword>
<evidence type="ECO:0000256" key="11">
    <source>
        <dbReference type="SAM" id="Phobius"/>
    </source>
</evidence>
<dbReference type="GO" id="GO:0005886">
    <property type="term" value="C:plasma membrane"/>
    <property type="evidence" value="ECO:0007669"/>
    <property type="project" value="UniProtKB-SubCell"/>
</dbReference>
<evidence type="ECO:0000256" key="1">
    <source>
        <dbReference type="ARBA" id="ARBA00004377"/>
    </source>
</evidence>
<name>A0A3M2R996_9GAMM</name>
<dbReference type="AlphaFoldDB" id="A0A3M2R996"/>
<accession>A0A3M2R996</accession>
<keyword evidence="7 11" id="KW-1133">Transmembrane helix</keyword>
<evidence type="ECO:0000313" key="14">
    <source>
        <dbReference type="Proteomes" id="UP000265903"/>
    </source>
</evidence>
<sequence length="202" mass="21455">MLKDERKARTRADRFYLTDVRSTGFSLIELMATMAVVTILLATAIPAFSNLMARNELAVATNAARGALMVAREASVMRGQPVSLCAGEPATGCSGDWSSGQWIVFRDANHSGDIDSGETVLEHGRVPGAGRNVSMSGNGPLRSALVYTPLGHAERISGAFGAGRLRVCVARGIAPNARELVISISGRVRMQRVDFKGVCPPL</sequence>
<comment type="similarity">
    <text evidence="9">Belongs to the GSP H family.</text>
</comment>
<evidence type="ECO:0000256" key="9">
    <source>
        <dbReference type="ARBA" id="ARBA00025772"/>
    </source>
</evidence>
<dbReference type="InterPro" id="IPR012902">
    <property type="entry name" value="N_methyl_site"/>
</dbReference>
<gene>
    <name evidence="13" type="primary">fimA</name>
    <name evidence="13" type="ORF">DOQ08_03137</name>
</gene>
<reference evidence="13 14" key="1">
    <citation type="submission" date="2018-08" db="EMBL/GenBank/DDBJ databases">
        <title>Whole Genome Sequence of the Moderate Halophilic Marine Bacterium Marinobacter litoralis Sw-45.</title>
        <authorList>
            <person name="Musa H."/>
        </authorList>
    </citation>
    <scope>NUCLEOTIDE SEQUENCE [LARGE SCALE GENOMIC DNA]</scope>
    <source>
        <strain evidence="13 14">Sw-45</strain>
    </source>
</reference>
<evidence type="ECO:0000256" key="4">
    <source>
        <dbReference type="ARBA" id="ARBA00022481"/>
    </source>
</evidence>
<evidence type="ECO:0000259" key="12">
    <source>
        <dbReference type="Pfam" id="PF12019"/>
    </source>
</evidence>
<dbReference type="GO" id="GO:0015628">
    <property type="term" value="P:protein secretion by the type II secretion system"/>
    <property type="evidence" value="ECO:0007669"/>
    <property type="project" value="InterPro"/>
</dbReference>
<dbReference type="Pfam" id="PF07963">
    <property type="entry name" value="N_methyl"/>
    <property type="match status" value="1"/>
</dbReference>
<protein>
    <recommendedName>
        <fullName evidence="2">Type II secretion system protein H</fullName>
    </recommendedName>
    <alternativeName>
        <fullName evidence="10">General secretion pathway protein H</fullName>
    </alternativeName>
</protein>
<feature type="domain" description="General secretion pathway GspH" evidence="12">
    <location>
        <begin position="60"/>
        <end position="186"/>
    </location>
</feature>
<dbReference type="Gene3D" id="3.55.40.10">
    <property type="entry name" value="minor pseudopilin epsh domain"/>
    <property type="match status" value="1"/>
</dbReference>
<dbReference type="GO" id="GO:0015627">
    <property type="term" value="C:type II protein secretion system complex"/>
    <property type="evidence" value="ECO:0007669"/>
    <property type="project" value="InterPro"/>
</dbReference>
<evidence type="ECO:0000313" key="13">
    <source>
        <dbReference type="EMBL" id="RMJ01858.1"/>
    </source>
</evidence>
<feature type="transmembrane region" description="Helical" evidence="11">
    <location>
        <begin position="25"/>
        <end position="48"/>
    </location>
</feature>
<dbReference type="EMBL" id="QMDL01000005">
    <property type="protein sequence ID" value="RMJ01858.1"/>
    <property type="molecule type" value="Genomic_DNA"/>
</dbReference>
<keyword evidence="4" id="KW-0488">Methylation</keyword>
<proteinExistence type="inferred from homology"/>
<keyword evidence="5" id="KW-0997">Cell inner membrane</keyword>
<dbReference type="RefSeq" id="WP_114335908.1">
    <property type="nucleotide sequence ID" value="NZ_QMDL01000005.1"/>
</dbReference>
<dbReference type="InterPro" id="IPR045584">
    <property type="entry name" value="Pilin-like"/>
</dbReference>
<dbReference type="OrthoDB" id="2313614at2"/>
<dbReference type="InterPro" id="IPR022346">
    <property type="entry name" value="T2SS_GspH"/>
</dbReference>
<dbReference type="PROSITE" id="PS00409">
    <property type="entry name" value="PROKAR_NTER_METHYL"/>
    <property type="match status" value="1"/>
</dbReference>
<dbReference type="Pfam" id="PF12019">
    <property type="entry name" value="GspH"/>
    <property type="match status" value="1"/>
</dbReference>
<comment type="subcellular location">
    <subcellularLocation>
        <location evidence="1">Cell inner membrane</location>
        <topology evidence="1">Single-pass membrane protein</topology>
    </subcellularLocation>
</comment>
<keyword evidence="6 11" id="KW-0812">Transmembrane</keyword>
<evidence type="ECO:0000256" key="5">
    <source>
        <dbReference type="ARBA" id="ARBA00022519"/>
    </source>
</evidence>
<evidence type="ECO:0000256" key="2">
    <source>
        <dbReference type="ARBA" id="ARBA00021549"/>
    </source>
</evidence>
<evidence type="ECO:0000256" key="8">
    <source>
        <dbReference type="ARBA" id="ARBA00023136"/>
    </source>
</evidence>